<protein>
    <submittedName>
        <fullName evidence="1">5-carboxymethyl-2-hydroxymuconate Delta-isomerase</fullName>
    </submittedName>
</protein>
<dbReference type="RefSeq" id="WP_214913199.1">
    <property type="nucleotide sequence ID" value="NZ_JAGGNX010000004.1"/>
</dbReference>
<dbReference type="AlphaFoldDB" id="A0A944HEW0"/>
<gene>
    <name evidence="1" type="ORF">J7E47_24215</name>
</gene>
<dbReference type="Pfam" id="PF02962">
    <property type="entry name" value="CHMI"/>
    <property type="match status" value="1"/>
</dbReference>
<sequence>MPHLHMEYTANLPKLDEGVVLLRLNNALVASGQFAAESDIKSRAVKIENFLVGTVFEKRGFVHVKLALLSGRSPEIKKQLAEKLLAVIQEVGDWPADVSVQLCVEILDIDRGPYAKAVVGV</sequence>
<proteinExistence type="predicted"/>
<dbReference type="PANTHER" id="PTHR37950:SF1">
    <property type="entry name" value="4-HYDROXYPHENYLACETATE CATABOLISM PROTEIN"/>
    <property type="match status" value="1"/>
</dbReference>
<dbReference type="PANTHER" id="PTHR37950">
    <property type="entry name" value="4-HYDROXYPHENYLACETATE CATABOLISM PROTEIN"/>
    <property type="match status" value="1"/>
</dbReference>
<dbReference type="CDD" id="cd00580">
    <property type="entry name" value="CHMI"/>
    <property type="match status" value="1"/>
</dbReference>
<name>A0A944HEW0_PSEFL</name>
<dbReference type="InterPro" id="IPR004220">
    <property type="entry name" value="5-COMe_2-OHmuconate_Isoase"/>
</dbReference>
<evidence type="ECO:0000313" key="1">
    <source>
        <dbReference type="EMBL" id="MBT2331826.1"/>
    </source>
</evidence>
<organism evidence="1 2">
    <name type="scientific">Pseudomonas fluorescens</name>
    <dbReference type="NCBI Taxonomy" id="294"/>
    <lineage>
        <taxon>Bacteria</taxon>
        <taxon>Pseudomonadati</taxon>
        <taxon>Pseudomonadota</taxon>
        <taxon>Gammaproteobacteria</taxon>
        <taxon>Pseudomonadales</taxon>
        <taxon>Pseudomonadaceae</taxon>
        <taxon>Pseudomonas</taxon>
    </lineage>
</organism>
<accession>A0A944HEW0</accession>
<dbReference type="SUPFAM" id="SSF55331">
    <property type="entry name" value="Tautomerase/MIF"/>
    <property type="match status" value="1"/>
</dbReference>
<dbReference type="GO" id="GO:0008704">
    <property type="term" value="F:5-carboxymethyl-2-hydroxymuconate delta-isomerase activity"/>
    <property type="evidence" value="ECO:0007669"/>
    <property type="project" value="InterPro"/>
</dbReference>
<dbReference type="Gene3D" id="3.30.429.10">
    <property type="entry name" value="Macrophage Migration Inhibitory Factor"/>
    <property type="match status" value="1"/>
</dbReference>
<dbReference type="InterPro" id="IPR014347">
    <property type="entry name" value="Tautomerase/MIF_sf"/>
</dbReference>
<evidence type="ECO:0000313" key="2">
    <source>
        <dbReference type="Proteomes" id="UP000692896"/>
    </source>
</evidence>
<comment type="caution">
    <text evidence="1">The sequence shown here is derived from an EMBL/GenBank/DDBJ whole genome shotgun (WGS) entry which is preliminary data.</text>
</comment>
<dbReference type="EMBL" id="JAGGOB010000064">
    <property type="protein sequence ID" value="MBT2331826.1"/>
    <property type="molecule type" value="Genomic_DNA"/>
</dbReference>
<dbReference type="Proteomes" id="UP000692896">
    <property type="component" value="Unassembled WGS sequence"/>
</dbReference>
<reference evidence="1" key="1">
    <citation type="submission" date="2021-03" db="EMBL/GenBank/DDBJ databases">
        <title>Genomic analysis provides insights into the functional capacity of soil bacteria communities inhabiting an altitudinal gradient in the Atacama Desert.</title>
        <authorList>
            <person name="Gonzalez M."/>
            <person name="Maldonado J."/>
            <person name="Maza F."/>
            <person name="Hodar C."/>
            <person name="Cortes M."/>
            <person name="Palma R."/>
            <person name="Andreani C."/>
            <person name="Gaete A."/>
            <person name="Vasquez-Dean J."/>
            <person name="Acuna V."/>
            <person name="Aguado M."/>
            <person name="Mandakovic D."/>
            <person name="Latorre M."/>
            <person name="Orellana A."/>
            <person name="Gutierrez R."/>
            <person name="Montecino M."/>
            <person name="Allende M."/>
            <person name="Maass A."/>
            <person name="Cambiazo V."/>
        </authorList>
    </citation>
    <scope>NUCLEOTIDE SEQUENCE</scope>
    <source>
        <strain evidence="1">ISL-25</strain>
    </source>
</reference>